<reference evidence="9" key="1">
    <citation type="submission" date="2022-12" db="EMBL/GenBank/DDBJ databases">
        <title>Genome assemblies of Blomia tropicalis.</title>
        <authorList>
            <person name="Cui Y."/>
        </authorList>
    </citation>
    <scope>NUCLEOTIDE SEQUENCE</scope>
    <source>
        <tissue evidence="9">Adult mites</tissue>
    </source>
</reference>
<dbReference type="GO" id="GO:0016757">
    <property type="term" value="F:glycosyltransferase activity"/>
    <property type="evidence" value="ECO:0007669"/>
    <property type="project" value="UniProtKB-UniRule"/>
</dbReference>
<comment type="similarity">
    <text evidence="2 8">Belongs to the glycosyltransferase 92 family.</text>
</comment>
<proteinExistence type="inferred from homology"/>
<dbReference type="InterPro" id="IPR008166">
    <property type="entry name" value="Glyco_transf_92"/>
</dbReference>
<dbReference type="GO" id="GO:0016020">
    <property type="term" value="C:membrane"/>
    <property type="evidence" value="ECO:0007669"/>
    <property type="project" value="UniProtKB-SubCell"/>
</dbReference>
<evidence type="ECO:0000313" key="10">
    <source>
        <dbReference type="Proteomes" id="UP001142055"/>
    </source>
</evidence>
<gene>
    <name evidence="9" type="ORF">RDWZM_005035</name>
</gene>
<accession>A0A9Q0M5X7</accession>
<organism evidence="9 10">
    <name type="scientific">Blomia tropicalis</name>
    <name type="common">Mite</name>
    <dbReference type="NCBI Taxonomy" id="40697"/>
    <lineage>
        <taxon>Eukaryota</taxon>
        <taxon>Metazoa</taxon>
        <taxon>Ecdysozoa</taxon>
        <taxon>Arthropoda</taxon>
        <taxon>Chelicerata</taxon>
        <taxon>Arachnida</taxon>
        <taxon>Acari</taxon>
        <taxon>Acariformes</taxon>
        <taxon>Sarcoptiformes</taxon>
        <taxon>Astigmata</taxon>
        <taxon>Glycyphagoidea</taxon>
        <taxon>Echimyopodidae</taxon>
        <taxon>Blomia</taxon>
    </lineage>
</organism>
<keyword evidence="4 8" id="KW-0808">Transferase</keyword>
<keyword evidence="10" id="KW-1185">Reference proteome</keyword>
<dbReference type="OMA" id="WHELINQ"/>
<dbReference type="EMBL" id="JAPWDV010000002">
    <property type="protein sequence ID" value="KAJ6219223.1"/>
    <property type="molecule type" value="Genomic_DNA"/>
</dbReference>
<comment type="subcellular location">
    <subcellularLocation>
        <location evidence="1">Membrane</location>
        <topology evidence="1">Single-pass membrane protein</topology>
    </subcellularLocation>
</comment>
<comment type="caution">
    <text evidence="9">The sequence shown here is derived from an EMBL/GenBank/DDBJ whole genome shotgun (WGS) entry which is preliminary data.</text>
</comment>
<dbReference type="PANTHER" id="PTHR21461:SF69">
    <property type="entry name" value="GLYCOSYLTRANSFERASE FAMILY 92 PROTEIN"/>
    <property type="match status" value="1"/>
</dbReference>
<keyword evidence="3 8" id="KW-0328">Glycosyltransferase</keyword>
<evidence type="ECO:0000256" key="2">
    <source>
        <dbReference type="ARBA" id="ARBA00007647"/>
    </source>
</evidence>
<dbReference type="Proteomes" id="UP001142055">
    <property type="component" value="Chromosome 2"/>
</dbReference>
<keyword evidence="6" id="KW-1133">Transmembrane helix</keyword>
<name>A0A9Q0M5X7_BLOTA</name>
<evidence type="ECO:0000256" key="7">
    <source>
        <dbReference type="ARBA" id="ARBA00023136"/>
    </source>
</evidence>
<dbReference type="PANTHER" id="PTHR21461">
    <property type="entry name" value="GLYCOSYLTRANSFERASE FAMILY 92 PROTEIN"/>
    <property type="match status" value="1"/>
</dbReference>
<dbReference type="EC" id="2.4.1.-" evidence="8"/>
<evidence type="ECO:0000256" key="5">
    <source>
        <dbReference type="ARBA" id="ARBA00022692"/>
    </source>
</evidence>
<evidence type="ECO:0000256" key="8">
    <source>
        <dbReference type="RuleBase" id="RU366017"/>
    </source>
</evidence>
<evidence type="ECO:0000313" key="9">
    <source>
        <dbReference type="EMBL" id="KAJ6219223.1"/>
    </source>
</evidence>
<evidence type="ECO:0000256" key="1">
    <source>
        <dbReference type="ARBA" id="ARBA00004167"/>
    </source>
</evidence>
<sequence length="527" mass="62704">MFNEQVLSPFRDLLSQFSQKLSNTKQIPISNDISEILPKRIQLDDTQTMNLTENESNLPAMYYNRWKQNGFGRNANKYRNIKYCSNVKMISPHMVRQNNLFWQIVHTSDQEMIVYAYNAYYDNRLYGKPAVKVITVTDRQVPVEKIKWWCLLWFDNLLDPVLSTVDDVYTVWPEYWNFGVNNGTYGPQIFTCSIPEQYSNQIPQAISIQTSDNCEKIGTNPGNLLRVIYNLPEKKPRKQSIGICVQAFRFGTYDVSVRLVEWLEMVKIMGADQVYFYVYGATENMMKVLHHYKKEGFVNWRRLTLPGEQVNVPSLYNYYFNQLGGKFWPQELIELNDCLYRNIYRHEYLVVKDIDEMIMPQKLNNWHELINQIESKMTEADLKKKAYYVNRHAYVYEMFEEKMIEGEESKPIPEYLYMMRHTYRSELLKRGVNIKCFHRTDLVSAVHNHYPMRCINTTGHHSCDGLAIRYNDSILMHYRRNRSPPEDCKTPENPIKCSVHDRTAWRYFEMLNKFVRTQLEIIFEPKI</sequence>
<keyword evidence="7" id="KW-0472">Membrane</keyword>
<evidence type="ECO:0000256" key="4">
    <source>
        <dbReference type="ARBA" id="ARBA00022679"/>
    </source>
</evidence>
<keyword evidence="5" id="KW-0812">Transmembrane</keyword>
<dbReference type="GO" id="GO:0005737">
    <property type="term" value="C:cytoplasm"/>
    <property type="evidence" value="ECO:0007669"/>
    <property type="project" value="TreeGrafter"/>
</dbReference>
<evidence type="ECO:0000256" key="3">
    <source>
        <dbReference type="ARBA" id="ARBA00022676"/>
    </source>
</evidence>
<evidence type="ECO:0000256" key="6">
    <source>
        <dbReference type="ARBA" id="ARBA00022989"/>
    </source>
</evidence>
<protein>
    <recommendedName>
        <fullName evidence="8">Glycosyltransferase family 92 protein</fullName>
        <ecNumber evidence="8">2.4.1.-</ecNumber>
    </recommendedName>
</protein>
<dbReference type="Pfam" id="PF01697">
    <property type="entry name" value="Glyco_transf_92"/>
    <property type="match status" value="1"/>
</dbReference>
<dbReference type="AlphaFoldDB" id="A0A9Q0M5X7"/>